<dbReference type="PANTHER" id="PTHR43092">
    <property type="entry name" value="L-CYSTEINE DESULFHYDRASE"/>
    <property type="match status" value="1"/>
</dbReference>
<protein>
    <submittedName>
        <fullName evidence="4">Selenocysteine lyase/Cysteine desulfurase</fullName>
    </submittedName>
</protein>
<accession>A0A1N6D5P2</accession>
<dbReference type="InterPro" id="IPR000192">
    <property type="entry name" value="Aminotrans_V_dom"/>
</dbReference>
<dbReference type="EMBL" id="FSRC01000001">
    <property type="protein sequence ID" value="SIN66027.1"/>
    <property type="molecule type" value="Genomic_DNA"/>
</dbReference>
<evidence type="ECO:0000259" key="3">
    <source>
        <dbReference type="Pfam" id="PF00266"/>
    </source>
</evidence>
<dbReference type="Proteomes" id="UP000185221">
    <property type="component" value="Unassembled WGS sequence"/>
</dbReference>
<reference evidence="5" key="1">
    <citation type="submission" date="2016-11" db="EMBL/GenBank/DDBJ databases">
        <authorList>
            <person name="Varghese N."/>
            <person name="Submissions S."/>
        </authorList>
    </citation>
    <scope>NUCLEOTIDE SEQUENCE [LARGE SCALE GENOMIC DNA]</scope>
    <source>
        <strain evidence="5">DSM 15292</strain>
    </source>
</reference>
<dbReference type="GO" id="GO:0016829">
    <property type="term" value="F:lyase activity"/>
    <property type="evidence" value="ECO:0007669"/>
    <property type="project" value="UniProtKB-KW"/>
</dbReference>
<proteinExistence type="predicted"/>
<dbReference type="InterPro" id="IPR006311">
    <property type="entry name" value="TAT_signal"/>
</dbReference>
<keyword evidence="5" id="KW-1185">Reference proteome</keyword>
<dbReference type="AlphaFoldDB" id="A0A1N6D5P2"/>
<evidence type="ECO:0000313" key="5">
    <source>
        <dbReference type="Proteomes" id="UP000185221"/>
    </source>
</evidence>
<evidence type="ECO:0000256" key="2">
    <source>
        <dbReference type="SAM" id="SignalP"/>
    </source>
</evidence>
<keyword evidence="1" id="KW-0663">Pyridoxal phosphate</keyword>
<feature type="chain" id="PRO_5012093920" evidence="2">
    <location>
        <begin position="29"/>
        <end position="427"/>
    </location>
</feature>
<dbReference type="STRING" id="226505.SAMN05444394_0260"/>
<feature type="domain" description="Aminotransferase class V" evidence="3">
    <location>
        <begin position="67"/>
        <end position="417"/>
    </location>
</feature>
<keyword evidence="2" id="KW-0732">Signal</keyword>
<dbReference type="SUPFAM" id="SSF53383">
    <property type="entry name" value="PLP-dependent transferases"/>
    <property type="match status" value="1"/>
</dbReference>
<dbReference type="Gene3D" id="3.40.640.10">
    <property type="entry name" value="Type I PLP-dependent aspartate aminotransferase-like (Major domain)"/>
    <property type="match status" value="1"/>
</dbReference>
<dbReference type="OrthoDB" id="9804366at2"/>
<gene>
    <name evidence="4" type="ORF">SAMN05444394_0260</name>
</gene>
<dbReference type="RefSeq" id="WP_074223040.1">
    <property type="nucleotide sequence ID" value="NZ_FSRC01000001.1"/>
</dbReference>
<dbReference type="InterPro" id="IPR015421">
    <property type="entry name" value="PyrdxlP-dep_Trfase_major"/>
</dbReference>
<sequence>MTNRRNFLKKGCLAAASTAFTFPHFSHATEKELNLWKKLPRFNNDDFLWDWVRNEYSVSSTIANLNNGSVSPQPKVVQEVLEHYTREFNTIPSMYMWSEGDTSNAVRVQLAALAGCSPEEIAVNRNTTEALNTVIWGMNYNKGDEIILTEQDYTSVMNTWQEAEARYGVVLKWLSLDLPVEDDEEIVNAYTQAVTDRTKVVMITHVNNINGNILPVKKITAAIKDINPAIKVLVDGAHSFAHIDFKISELGCDFYGTSLHKWLCAPFGTGMLYVKKSEIQGLWPLFTHVDPQSDNINKFATFGTRNLPAELSIARAIDFHKAIGIERKEARLRYLKDYWISKVHDIPNVEIKTSMKPEFACALGSFSLKNMPDGEVVQKLLKNYQVHVTQKGDKTGKFHGMRVTPHIYTKTEELDRLVKGIQELSRA</sequence>
<keyword evidence="4" id="KW-0456">Lyase</keyword>
<dbReference type="InterPro" id="IPR015422">
    <property type="entry name" value="PyrdxlP-dep_Trfase_small"/>
</dbReference>
<evidence type="ECO:0000256" key="1">
    <source>
        <dbReference type="ARBA" id="ARBA00022898"/>
    </source>
</evidence>
<dbReference type="Pfam" id="PF00266">
    <property type="entry name" value="Aminotran_5"/>
    <property type="match status" value="1"/>
</dbReference>
<dbReference type="InterPro" id="IPR015424">
    <property type="entry name" value="PyrdxlP-dep_Trfase"/>
</dbReference>
<evidence type="ECO:0000313" key="4">
    <source>
        <dbReference type="EMBL" id="SIN66027.1"/>
    </source>
</evidence>
<organism evidence="4 5">
    <name type="scientific">Algoriphagus halophilus</name>
    <dbReference type="NCBI Taxonomy" id="226505"/>
    <lineage>
        <taxon>Bacteria</taxon>
        <taxon>Pseudomonadati</taxon>
        <taxon>Bacteroidota</taxon>
        <taxon>Cytophagia</taxon>
        <taxon>Cytophagales</taxon>
        <taxon>Cyclobacteriaceae</taxon>
        <taxon>Algoriphagus</taxon>
    </lineage>
</organism>
<dbReference type="PROSITE" id="PS51318">
    <property type="entry name" value="TAT"/>
    <property type="match status" value="1"/>
</dbReference>
<name>A0A1N6D5P2_9BACT</name>
<dbReference type="Gene3D" id="3.90.1150.10">
    <property type="entry name" value="Aspartate Aminotransferase, domain 1"/>
    <property type="match status" value="1"/>
</dbReference>
<feature type="signal peptide" evidence="2">
    <location>
        <begin position="1"/>
        <end position="28"/>
    </location>
</feature>
<dbReference type="PANTHER" id="PTHR43092:SF6">
    <property type="entry name" value="BLR1280 PROTEIN"/>
    <property type="match status" value="1"/>
</dbReference>